<keyword evidence="10" id="KW-1185">Reference proteome</keyword>
<comment type="similarity">
    <text evidence="2">Belongs to the auxin efflux carrier (TC 2.A.69) family.</text>
</comment>
<evidence type="ECO:0000256" key="2">
    <source>
        <dbReference type="ARBA" id="ARBA00010145"/>
    </source>
</evidence>
<feature type="transmembrane region" description="Helical" evidence="8">
    <location>
        <begin position="34"/>
        <end position="52"/>
    </location>
</feature>
<dbReference type="Proteomes" id="UP000533306">
    <property type="component" value="Unassembled WGS sequence"/>
</dbReference>
<evidence type="ECO:0000313" key="9">
    <source>
        <dbReference type="EMBL" id="MBB6013219.1"/>
    </source>
</evidence>
<keyword evidence="7 8" id="KW-0472">Membrane</keyword>
<feature type="transmembrane region" description="Helical" evidence="8">
    <location>
        <begin position="294"/>
        <end position="314"/>
    </location>
</feature>
<evidence type="ECO:0000256" key="5">
    <source>
        <dbReference type="ARBA" id="ARBA00022692"/>
    </source>
</evidence>
<dbReference type="InterPro" id="IPR004776">
    <property type="entry name" value="Mem_transp_PIN-like"/>
</dbReference>
<name>A0A7W9VUX1_9HYPH</name>
<protein>
    <recommendedName>
        <fullName evidence="11">Transporter</fullName>
    </recommendedName>
</protein>
<comment type="subcellular location">
    <subcellularLocation>
        <location evidence="1">Cell membrane</location>
        <topology evidence="1">Multi-pass membrane protein</topology>
    </subcellularLocation>
</comment>
<evidence type="ECO:0000256" key="1">
    <source>
        <dbReference type="ARBA" id="ARBA00004651"/>
    </source>
</evidence>
<dbReference type="Gene3D" id="1.20.1530.20">
    <property type="match status" value="1"/>
</dbReference>
<comment type="caution">
    <text evidence="9">The sequence shown here is derived from an EMBL/GenBank/DDBJ whole genome shotgun (WGS) entry which is preliminary data.</text>
</comment>
<evidence type="ECO:0000256" key="8">
    <source>
        <dbReference type="SAM" id="Phobius"/>
    </source>
</evidence>
<evidence type="ECO:0000256" key="3">
    <source>
        <dbReference type="ARBA" id="ARBA00022448"/>
    </source>
</evidence>
<evidence type="ECO:0008006" key="11">
    <source>
        <dbReference type="Google" id="ProtNLM"/>
    </source>
</evidence>
<evidence type="ECO:0000256" key="7">
    <source>
        <dbReference type="ARBA" id="ARBA00023136"/>
    </source>
</evidence>
<dbReference type="RefSeq" id="WP_183830789.1">
    <property type="nucleotide sequence ID" value="NZ_JACHEU010000001.1"/>
</dbReference>
<dbReference type="PANTHER" id="PTHR36838:SF3">
    <property type="entry name" value="TRANSPORTER AUXIN EFFLUX CARRIER EC FAMILY"/>
    <property type="match status" value="1"/>
</dbReference>
<feature type="transmembrane region" description="Helical" evidence="8">
    <location>
        <begin position="96"/>
        <end position="119"/>
    </location>
</feature>
<feature type="transmembrane region" description="Helical" evidence="8">
    <location>
        <begin position="64"/>
        <end position="84"/>
    </location>
</feature>
<keyword evidence="6 8" id="KW-1133">Transmembrane helix</keyword>
<dbReference type="GO" id="GO:0055085">
    <property type="term" value="P:transmembrane transport"/>
    <property type="evidence" value="ECO:0007669"/>
    <property type="project" value="InterPro"/>
</dbReference>
<evidence type="ECO:0000313" key="10">
    <source>
        <dbReference type="Proteomes" id="UP000533306"/>
    </source>
</evidence>
<dbReference type="EMBL" id="JACHEU010000001">
    <property type="protein sequence ID" value="MBB6013219.1"/>
    <property type="molecule type" value="Genomic_DNA"/>
</dbReference>
<keyword evidence="4" id="KW-1003">Cell membrane</keyword>
<dbReference type="Pfam" id="PF03547">
    <property type="entry name" value="Mem_trans"/>
    <property type="match status" value="1"/>
</dbReference>
<feature type="transmembrane region" description="Helical" evidence="8">
    <location>
        <begin position="169"/>
        <end position="186"/>
    </location>
</feature>
<organism evidence="9 10">
    <name type="scientific">Aquamicrobium lusatiense</name>
    <dbReference type="NCBI Taxonomy" id="89772"/>
    <lineage>
        <taxon>Bacteria</taxon>
        <taxon>Pseudomonadati</taxon>
        <taxon>Pseudomonadota</taxon>
        <taxon>Alphaproteobacteria</taxon>
        <taxon>Hyphomicrobiales</taxon>
        <taxon>Phyllobacteriaceae</taxon>
        <taxon>Aquamicrobium</taxon>
    </lineage>
</organism>
<dbReference type="GO" id="GO:0005886">
    <property type="term" value="C:plasma membrane"/>
    <property type="evidence" value="ECO:0007669"/>
    <property type="project" value="UniProtKB-SubCell"/>
</dbReference>
<feature type="transmembrane region" description="Helical" evidence="8">
    <location>
        <begin position="230"/>
        <end position="254"/>
    </location>
</feature>
<feature type="transmembrane region" description="Helical" evidence="8">
    <location>
        <begin position="126"/>
        <end position="149"/>
    </location>
</feature>
<keyword evidence="5 8" id="KW-0812">Transmembrane</keyword>
<gene>
    <name evidence="9" type="ORF">HNR59_002564</name>
</gene>
<dbReference type="InterPro" id="IPR038770">
    <property type="entry name" value="Na+/solute_symporter_sf"/>
</dbReference>
<sequence length="315" mass="33049">MSQLIETILYVFGLVAIGYVAAWSNYLKAGAGEMLGQFAVGVAMPVLLFRTLSKVDFHGAAPWLLWVVYFSAIALTWTSGHLIMTRWLGRDARVGVIGGVSSSFSNLVLLGIPLISGIFGQPGTDVISLLIAVHLPVMMMASIILFELFGEGDGELHPARVLRSFLGRLFANPLIVGILSGLAWRFTGWELPSVAGRLVDAFADIAGPIALFSMGAGLKAFGISGNLRPALALSAVKLVLMPGLALIFAILFGLPPLAAKVAVVAASLPAGVNSYLIATQFGTGQGLASNQMTLSTLMAVMTTSAWLLVVGCIFG</sequence>
<evidence type="ECO:0000256" key="6">
    <source>
        <dbReference type="ARBA" id="ARBA00022989"/>
    </source>
</evidence>
<evidence type="ECO:0000256" key="4">
    <source>
        <dbReference type="ARBA" id="ARBA00022475"/>
    </source>
</evidence>
<keyword evidence="3" id="KW-0813">Transport</keyword>
<dbReference type="AlphaFoldDB" id="A0A7W9VUX1"/>
<proteinExistence type="inferred from homology"/>
<dbReference type="PANTHER" id="PTHR36838">
    <property type="entry name" value="AUXIN EFFLUX CARRIER FAMILY PROTEIN"/>
    <property type="match status" value="1"/>
</dbReference>
<feature type="transmembrane region" description="Helical" evidence="8">
    <location>
        <begin position="198"/>
        <end position="218"/>
    </location>
</feature>
<accession>A0A7W9VUX1</accession>
<feature type="transmembrane region" description="Helical" evidence="8">
    <location>
        <begin position="7"/>
        <end position="28"/>
    </location>
</feature>
<reference evidence="9 10" key="1">
    <citation type="submission" date="2020-08" db="EMBL/GenBank/DDBJ databases">
        <title>Genomic Encyclopedia of Type Strains, Phase IV (KMG-IV): sequencing the most valuable type-strain genomes for metagenomic binning, comparative biology and taxonomic classification.</title>
        <authorList>
            <person name="Goeker M."/>
        </authorList>
    </citation>
    <scope>NUCLEOTIDE SEQUENCE [LARGE SCALE GENOMIC DNA]</scope>
    <source>
        <strain evidence="9 10">DSM 11099</strain>
    </source>
</reference>